<dbReference type="PANTHER" id="PTHR34070">
    <property type="entry name" value="ARMADILLO-TYPE FOLD"/>
    <property type="match status" value="1"/>
</dbReference>
<proteinExistence type="predicted"/>
<dbReference type="Proteomes" id="UP000051950">
    <property type="component" value="Unassembled WGS sequence"/>
</dbReference>
<dbReference type="SUPFAM" id="SSF48371">
    <property type="entry name" value="ARM repeat"/>
    <property type="match status" value="1"/>
</dbReference>
<accession>A0A0T5VX26</accession>
<gene>
    <name evidence="1" type="ORF">ASU31_02575</name>
</gene>
<dbReference type="EMBL" id="LMZQ01000001">
    <property type="protein sequence ID" value="KRT18185.1"/>
    <property type="molecule type" value="Genomic_DNA"/>
</dbReference>
<dbReference type="CDD" id="cd06561">
    <property type="entry name" value="AlkD_like"/>
    <property type="match status" value="1"/>
</dbReference>
<dbReference type="InterPro" id="IPR016024">
    <property type="entry name" value="ARM-type_fold"/>
</dbReference>
<protein>
    <submittedName>
        <fullName evidence="1">DNA alkylation repair protein</fullName>
    </submittedName>
</protein>
<evidence type="ECO:0000313" key="1">
    <source>
        <dbReference type="EMBL" id="KRT18185.1"/>
    </source>
</evidence>
<dbReference type="Pfam" id="PF08713">
    <property type="entry name" value="DNA_alkylation"/>
    <property type="match status" value="1"/>
</dbReference>
<keyword evidence="2" id="KW-1185">Reference proteome</keyword>
<dbReference type="PANTHER" id="PTHR34070:SF1">
    <property type="entry name" value="DNA ALKYLATION REPAIR PROTEIN"/>
    <property type="match status" value="1"/>
</dbReference>
<dbReference type="OrthoDB" id="9775346at2"/>
<comment type="caution">
    <text evidence="1">The sequence shown here is derived from an EMBL/GenBank/DDBJ whole genome shotgun (WGS) entry which is preliminary data.</text>
</comment>
<organism evidence="1 2">
    <name type="scientific">Pedobacter ginsenosidimutans</name>
    <dbReference type="NCBI Taxonomy" id="687842"/>
    <lineage>
        <taxon>Bacteria</taxon>
        <taxon>Pseudomonadati</taxon>
        <taxon>Bacteroidota</taxon>
        <taxon>Sphingobacteriia</taxon>
        <taxon>Sphingobacteriales</taxon>
        <taxon>Sphingobacteriaceae</taxon>
        <taxon>Pedobacter</taxon>
    </lineage>
</organism>
<name>A0A0T5VX26_9SPHI</name>
<reference evidence="1 2" key="1">
    <citation type="submission" date="2015-11" db="EMBL/GenBank/DDBJ databases">
        <title>Sequence of Pedobacter ginsenosidimutans.</title>
        <authorList>
            <person name="Carson E."/>
            <person name="Keyser V."/>
            <person name="Newman J."/>
            <person name="Miller J."/>
        </authorList>
    </citation>
    <scope>NUCLEOTIDE SEQUENCE [LARGE SCALE GENOMIC DNA]</scope>
    <source>
        <strain evidence="1 2">KACC 14530</strain>
    </source>
</reference>
<sequence length="250" mass="28929">MSVEKISKQTTNLTAAAFIEKLSAYQSNAELEKIARYFKTEEDDYGAGDQFIGVRMGQVFEVAKAFVSMPVQEIEKLLESPVHEYRAGAVSIMDFRARDKKTTEDVKKALFELYLNRHDRINNWDLVDRAACFVVGSYLFDKPRAILYQLAVSENMWQRRTAMVSTSYFIRKGDLTDTFGIAEILINDREDLIHKAVGGWIRQAGTKNKVQLMAFLEKHAAIMPRTMLRYAIEHFDKSEREYYLNLKRID</sequence>
<dbReference type="InterPro" id="IPR014825">
    <property type="entry name" value="DNA_alkylation"/>
</dbReference>
<dbReference type="AlphaFoldDB" id="A0A0T5VX26"/>
<dbReference type="RefSeq" id="WP_057930809.1">
    <property type="nucleotide sequence ID" value="NZ_LMZQ01000001.1"/>
</dbReference>
<dbReference type="Gene3D" id="1.25.10.90">
    <property type="match status" value="1"/>
</dbReference>
<evidence type="ECO:0000313" key="2">
    <source>
        <dbReference type="Proteomes" id="UP000051950"/>
    </source>
</evidence>